<feature type="domain" description="RNA polymerase sigma-70" evidence="8">
    <location>
        <begin position="474"/>
        <end position="487"/>
    </location>
</feature>
<keyword evidence="1 6" id="KW-0963">Cytoplasm</keyword>
<dbReference type="PRINTS" id="PR00046">
    <property type="entry name" value="SIGMA70FCT"/>
</dbReference>
<evidence type="ECO:0000256" key="6">
    <source>
        <dbReference type="HAMAP-Rule" id="MF_00963"/>
    </source>
</evidence>
<feature type="region of interest" description="Sigma-70 factor domain-2" evidence="6">
    <location>
        <begin position="450"/>
        <end position="520"/>
    </location>
</feature>
<keyword evidence="11" id="KW-1185">Reference proteome</keyword>
<comment type="subunit">
    <text evidence="6">Interacts transiently with the RNA polymerase catalytic core.</text>
</comment>
<feature type="DNA-binding region" description="H-T-H motif" evidence="6">
    <location>
        <begin position="644"/>
        <end position="663"/>
    </location>
</feature>
<dbReference type="Pfam" id="PF04539">
    <property type="entry name" value="Sigma70_r3"/>
    <property type="match status" value="1"/>
</dbReference>
<feature type="short sequence motif" description="Interaction with polymerase core subunit RpoC" evidence="6">
    <location>
        <begin position="474"/>
        <end position="477"/>
    </location>
</feature>
<dbReference type="SUPFAM" id="SSF88946">
    <property type="entry name" value="Sigma2 domain of RNA polymerase sigma factors"/>
    <property type="match status" value="1"/>
</dbReference>
<feature type="compositionally biased region" description="Basic and acidic residues" evidence="7">
    <location>
        <begin position="120"/>
        <end position="157"/>
    </location>
</feature>
<dbReference type="InterPro" id="IPR009042">
    <property type="entry name" value="RNA_pol_sigma70_r1_2"/>
</dbReference>
<feature type="region of interest" description="Sigma-70 factor domain-3" evidence="6">
    <location>
        <begin position="529"/>
        <end position="605"/>
    </location>
</feature>
<accession>A0ABN6H4E9</accession>
<dbReference type="InterPro" id="IPR050239">
    <property type="entry name" value="Sigma-70_RNA_pol_init_factors"/>
</dbReference>
<dbReference type="InterPro" id="IPR013324">
    <property type="entry name" value="RNA_pol_sigma_r3/r4-like"/>
</dbReference>
<evidence type="ECO:0000259" key="9">
    <source>
        <dbReference type="PROSITE" id="PS00716"/>
    </source>
</evidence>
<dbReference type="InterPro" id="IPR007627">
    <property type="entry name" value="RNA_pol_sigma70_r2"/>
</dbReference>
<dbReference type="InterPro" id="IPR013325">
    <property type="entry name" value="RNA_pol_sigma_r2"/>
</dbReference>
<dbReference type="PANTHER" id="PTHR30603:SF60">
    <property type="entry name" value="RNA POLYMERASE SIGMA FACTOR RPOD"/>
    <property type="match status" value="1"/>
</dbReference>
<dbReference type="Pfam" id="PF03979">
    <property type="entry name" value="Sigma70_r1_1"/>
    <property type="match status" value="1"/>
</dbReference>
<dbReference type="InterPro" id="IPR012760">
    <property type="entry name" value="RNA_pol_sigma_RpoD_C"/>
</dbReference>
<feature type="compositionally biased region" description="Low complexity" evidence="7">
    <location>
        <begin position="103"/>
        <end position="117"/>
    </location>
</feature>
<dbReference type="Gene3D" id="1.10.10.10">
    <property type="entry name" value="Winged helix-like DNA-binding domain superfamily/Winged helix DNA-binding domain"/>
    <property type="match status" value="2"/>
</dbReference>
<dbReference type="HAMAP" id="MF_00963">
    <property type="entry name" value="Sigma70_RpoD_SigA"/>
    <property type="match status" value="1"/>
</dbReference>
<dbReference type="InterPro" id="IPR007630">
    <property type="entry name" value="RNA_pol_sigma70_r4"/>
</dbReference>
<feature type="compositionally biased region" description="Basic residues" evidence="7">
    <location>
        <begin position="19"/>
        <end position="102"/>
    </location>
</feature>
<dbReference type="InterPro" id="IPR007127">
    <property type="entry name" value="RNA_pol_sigma_70_r1_1"/>
</dbReference>
<evidence type="ECO:0000313" key="11">
    <source>
        <dbReference type="Proteomes" id="UP001374893"/>
    </source>
</evidence>
<comment type="similarity">
    <text evidence="6">Belongs to the sigma-70 factor family. RpoD/SigA subfamily.</text>
</comment>
<feature type="region of interest" description="Disordered" evidence="7">
    <location>
        <begin position="13"/>
        <end position="157"/>
    </location>
</feature>
<feature type="region of interest" description="Sigma-70 factor domain-4" evidence="6">
    <location>
        <begin position="618"/>
        <end position="671"/>
    </location>
</feature>
<keyword evidence="5 6" id="KW-0804">Transcription</keyword>
<keyword evidence="4 6" id="KW-0238">DNA-binding</keyword>
<dbReference type="Pfam" id="PF00140">
    <property type="entry name" value="Sigma70_r1_2"/>
    <property type="match status" value="1"/>
</dbReference>
<feature type="region of interest" description="Disordered" evidence="7">
    <location>
        <begin position="218"/>
        <end position="237"/>
    </location>
</feature>
<gene>
    <name evidence="6 10" type="primary">sigA</name>
    <name evidence="10" type="ORF">HAHE_23940</name>
</gene>
<dbReference type="InterPro" id="IPR042189">
    <property type="entry name" value="RNA_pol_sigma_70_r1_1_sf"/>
</dbReference>
<dbReference type="EMBL" id="AP024702">
    <property type="protein sequence ID" value="BCX48486.1"/>
    <property type="molecule type" value="Genomic_DNA"/>
</dbReference>
<protein>
    <recommendedName>
        <fullName evidence="6">RNA polymerase sigma factor SigA</fullName>
    </recommendedName>
</protein>
<dbReference type="Proteomes" id="UP001374893">
    <property type="component" value="Chromosome"/>
</dbReference>
<evidence type="ECO:0000256" key="2">
    <source>
        <dbReference type="ARBA" id="ARBA00023015"/>
    </source>
</evidence>
<keyword evidence="2 6" id="KW-0805">Transcription regulation</keyword>
<dbReference type="InterPro" id="IPR028630">
    <property type="entry name" value="Sigma70_RpoD"/>
</dbReference>
<evidence type="ECO:0000256" key="4">
    <source>
        <dbReference type="ARBA" id="ARBA00023125"/>
    </source>
</evidence>
<dbReference type="PROSITE" id="PS00715">
    <property type="entry name" value="SIGMA70_1"/>
    <property type="match status" value="1"/>
</dbReference>
<comment type="function">
    <text evidence="6">Sigma factors are initiation factors that promote the attachment of RNA polymerase to specific initiation sites and are then released. This sigma factor is the primary sigma factor during exponential growth.</text>
</comment>
<evidence type="ECO:0000256" key="5">
    <source>
        <dbReference type="ARBA" id="ARBA00023163"/>
    </source>
</evidence>
<dbReference type="PANTHER" id="PTHR30603">
    <property type="entry name" value="RNA POLYMERASE SIGMA FACTOR RPO"/>
    <property type="match status" value="1"/>
</dbReference>
<dbReference type="Gene3D" id="1.10.601.10">
    <property type="entry name" value="RNA Polymerase Primary Sigma Factor"/>
    <property type="match status" value="2"/>
</dbReference>
<keyword evidence="3 6" id="KW-0731">Sigma factor</keyword>
<dbReference type="Gene3D" id="1.10.220.120">
    <property type="entry name" value="Sigma-70 factor, region 1.1"/>
    <property type="match status" value="1"/>
</dbReference>
<evidence type="ECO:0000256" key="1">
    <source>
        <dbReference type="ARBA" id="ARBA00022490"/>
    </source>
</evidence>
<comment type="subcellular location">
    <subcellularLocation>
        <location evidence="6">Cytoplasm</location>
    </subcellularLocation>
</comment>
<dbReference type="Pfam" id="PF04545">
    <property type="entry name" value="Sigma70_r4"/>
    <property type="match status" value="1"/>
</dbReference>
<evidence type="ECO:0000259" key="8">
    <source>
        <dbReference type="PROSITE" id="PS00715"/>
    </source>
</evidence>
<dbReference type="Pfam" id="PF04542">
    <property type="entry name" value="Sigma70_r2"/>
    <property type="match status" value="1"/>
</dbReference>
<organism evidence="10 11">
    <name type="scientific">Haloferula helveola</name>
    <dbReference type="NCBI Taxonomy" id="490095"/>
    <lineage>
        <taxon>Bacteria</taxon>
        <taxon>Pseudomonadati</taxon>
        <taxon>Verrucomicrobiota</taxon>
        <taxon>Verrucomicrobiia</taxon>
        <taxon>Verrucomicrobiales</taxon>
        <taxon>Verrucomicrobiaceae</taxon>
        <taxon>Haloferula</taxon>
    </lineage>
</organism>
<dbReference type="CDD" id="cd06171">
    <property type="entry name" value="Sigma70_r4"/>
    <property type="match status" value="1"/>
</dbReference>
<proteinExistence type="inferred from homology"/>
<sequence length="687" mass="78960">MGEVYPAISIVPQMSSKKATTKKAKASTKTARKPAAKKAAKKTAKKAPAKKAAKKVGKKTAAKKTVKKVAKKAVKKPAKKAPAKKKTPAKKVVKKAAKKTVKKAAATKPKASKPAAKPKAKAEPAAKEEPAKAEAAPAKDAKATDGKQDGKRRIDTPEIQEKIRELIKLAKEQEYLTYDDINEILPNDLVEPSDVEAIMQQLRDMEFDIIDASEVDRFKDKKRESGDDDAPEPKDQKLDILDDPVRMYLKQMGQVPLLTREQEVEISKRIEDAEIEVAKQLHLFGFVADSYLELADKLTKGKERFDRVILDKKIESRERYMKTLPKLCDQLRQLHEENDTIFRQLSAKNPRGKKKLQDTFAKNLQTLHRVYSRFYFKQKVTEDFCEQVEDYQQKFWKYGRKLQTDPKDKEFQTKLREIQQHAWHDSADFDETNKNLRHWLREALKAKTEMVEANLRLVISIAKKYTNRGLSFLDLIQEGNMGLMKAVEKFEYRRGYKFSTYATWWIRQAITRSIADQARTIRIPVHMIETINKLMRVQKQLVQEYGREPSPEEIAEEIHLPVERVRAVLKMAQQPISLQAPVGDSDDTSFGDFIEDKAAENPMEEAGFAMLKEKIGDVLCTLTEREREVLEQRFGLKDGYSRTLEEVGRQFQVTRERIRQIEAKALRKMRHPTRIRKLEGFIELPGM</sequence>
<dbReference type="SUPFAM" id="SSF88659">
    <property type="entry name" value="Sigma3 and sigma4 domains of RNA polymerase sigma factors"/>
    <property type="match status" value="2"/>
</dbReference>
<dbReference type="NCBIfam" id="TIGR02937">
    <property type="entry name" value="sigma70-ECF"/>
    <property type="match status" value="1"/>
</dbReference>
<name>A0ABN6H4E9_9BACT</name>
<dbReference type="PROSITE" id="PS00716">
    <property type="entry name" value="SIGMA70_2"/>
    <property type="match status" value="1"/>
</dbReference>
<reference evidence="10 11" key="1">
    <citation type="submission" date="2021-06" db="EMBL/GenBank/DDBJ databases">
        <title>Complete genome of Haloferula helveola possessing various polysaccharide degrading enzymes.</title>
        <authorList>
            <person name="Takami H."/>
            <person name="Huang C."/>
            <person name="Hamasaki K."/>
        </authorList>
    </citation>
    <scope>NUCLEOTIDE SEQUENCE [LARGE SCALE GENOMIC DNA]</scope>
    <source>
        <strain evidence="10 11">CN-1</strain>
    </source>
</reference>
<evidence type="ECO:0000256" key="3">
    <source>
        <dbReference type="ARBA" id="ARBA00023082"/>
    </source>
</evidence>
<dbReference type="InterPro" id="IPR036388">
    <property type="entry name" value="WH-like_DNA-bd_sf"/>
</dbReference>
<feature type="domain" description="RNA polymerase sigma-70" evidence="9">
    <location>
        <begin position="643"/>
        <end position="669"/>
    </location>
</feature>
<evidence type="ECO:0000256" key="7">
    <source>
        <dbReference type="SAM" id="MobiDB-lite"/>
    </source>
</evidence>
<dbReference type="InterPro" id="IPR014284">
    <property type="entry name" value="RNA_pol_sigma-70_dom"/>
</dbReference>
<dbReference type="InterPro" id="IPR000943">
    <property type="entry name" value="RNA_pol_sigma70"/>
</dbReference>
<dbReference type="NCBIfam" id="TIGR02393">
    <property type="entry name" value="RpoD_Cterm"/>
    <property type="match status" value="1"/>
</dbReference>
<evidence type="ECO:0000313" key="10">
    <source>
        <dbReference type="EMBL" id="BCX48486.1"/>
    </source>
</evidence>
<dbReference type="InterPro" id="IPR007624">
    <property type="entry name" value="RNA_pol_sigma70_r3"/>
</dbReference>